<keyword evidence="3" id="KW-1185">Reference proteome</keyword>
<evidence type="ECO:0000313" key="2">
    <source>
        <dbReference type="EMBL" id="TVU40076.1"/>
    </source>
</evidence>
<organism evidence="2 3">
    <name type="scientific">Eragrostis curvula</name>
    <name type="common">weeping love grass</name>
    <dbReference type="NCBI Taxonomy" id="38414"/>
    <lineage>
        <taxon>Eukaryota</taxon>
        <taxon>Viridiplantae</taxon>
        <taxon>Streptophyta</taxon>
        <taxon>Embryophyta</taxon>
        <taxon>Tracheophyta</taxon>
        <taxon>Spermatophyta</taxon>
        <taxon>Magnoliopsida</taxon>
        <taxon>Liliopsida</taxon>
        <taxon>Poales</taxon>
        <taxon>Poaceae</taxon>
        <taxon>PACMAD clade</taxon>
        <taxon>Chloridoideae</taxon>
        <taxon>Eragrostideae</taxon>
        <taxon>Eragrostidinae</taxon>
        <taxon>Eragrostis</taxon>
    </lineage>
</organism>
<reference evidence="2 3" key="1">
    <citation type="journal article" date="2019" name="Sci. Rep.">
        <title>A high-quality genome of Eragrostis curvula grass provides insights into Poaceae evolution and supports new strategies to enhance forage quality.</title>
        <authorList>
            <person name="Carballo J."/>
            <person name="Santos B.A.C.M."/>
            <person name="Zappacosta D."/>
            <person name="Garbus I."/>
            <person name="Selva J.P."/>
            <person name="Gallo C.A."/>
            <person name="Diaz A."/>
            <person name="Albertini E."/>
            <person name="Caccamo M."/>
            <person name="Echenique V."/>
        </authorList>
    </citation>
    <scope>NUCLEOTIDE SEQUENCE [LARGE SCALE GENOMIC DNA]</scope>
    <source>
        <strain evidence="3">cv. Victoria</strain>
        <tissue evidence="2">Leaf</tissue>
    </source>
</reference>
<gene>
    <name evidence="2" type="ORF">EJB05_13524</name>
</gene>
<protein>
    <submittedName>
        <fullName evidence="2">Uncharacterized protein</fullName>
    </submittedName>
</protein>
<feature type="compositionally biased region" description="Basic and acidic residues" evidence="1">
    <location>
        <begin position="163"/>
        <end position="178"/>
    </location>
</feature>
<dbReference type="AlphaFoldDB" id="A0A5J9VWR2"/>
<dbReference type="Gramene" id="TVU40076">
    <property type="protein sequence ID" value="TVU40076"/>
    <property type="gene ID" value="EJB05_13524"/>
</dbReference>
<dbReference type="Proteomes" id="UP000324897">
    <property type="component" value="Chromosome 4"/>
</dbReference>
<evidence type="ECO:0000313" key="3">
    <source>
        <dbReference type="Proteomes" id="UP000324897"/>
    </source>
</evidence>
<accession>A0A5J9VWR2</accession>
<proteinExistence type="predicted"/>
<dbReference type="EMBL" id="RWGY01000007">
    <property type="protein sequence ID" value="TVU40076.1"/>
    <property type="molecule type" value="Genomic_DNA"/>
</dbReference>
<comment type="caution">
    <text evidence="2">The sequence shown here is derived from an EMBL/GenBank/DDBJ whole genome shotgun (WGS) entry which is preliminary data.</text>
</comment>
<sequence length="178" mass="19373">MTENSGENWQVEHPNIDHVVVHSIAGTPHGSFAMGDGVIGPSNANSIKSRKRMYEDSNASGSSGTETMLRRMESNPGWRSGIERVLQAITEKVDLDFNELMHPHLESSTYWCQGVERVLEAIAEIVPIDISAMLQSRQSDQSTSTSKIGASWVTSQAAGGGRSDARTDNRVDDDQISA</sequence>
<feature type="region of interest" description="Disordered" evidence="1">
    <location>
        <begin position="138"/>
        <end position="178"/>
    </location>
</feature>
<name>A0A5J9VWR2_9POAL</name>
<evidence type="ECO:0000256" key="1">
    <source>
        <dbReference type="SAM" id="MobiDB-lite"/>
    </source>
</evidence>